<name>A0A4Q7J8T9_9PSEU</name>
<dbReference type="InterPro" id="IPR002698">
    <property type="entry name" value="FTHF_cligase"/>
</dbReference>
<evidence type="ECO:0000256" key="3">
    <source>
        <dbReference type="ARBA" id="ARBA00022840"/>
    </source>
</evidence>
<protein>
    <recommendedName>
        <fullName evidence="5">5-formyltetrahydrofolate cyclo-ligase</fullName>
        <ecNumber evidence="5">6.3.3.2</ecNumber>
    </recommendedName>
</protein>
<keyword evidence="6" id="KW-0436">Ligase</keyword>
<evidence type="ECO:0000256" key="2">
    <source>
        <dbReference type="ARBA" id="ARBA00022741"/>
    </source>
</evidence>
<dbReference type="SUPFAM" id="SSF100950">
    <property type="entry name" value="NagB/RpiA/CoA transferase-like"/>
    <property type="match status" value="1"/>
</dbReference>
<sequence length="194" mass="20629">MTKAQWRKRLLAARADVPMARRVAEAASLVRSLTSLPEVDVVCGYLPFGTEPGSIALLDELRRTGRTVLLPVIPDVPGPLEWAAYTGSGDLVPGRLRGVLEPAGERLGVTAVASAGLVLVPALAVDHRGVRLGRGAGYYDRSLELAADAELIALVRDDEFVPELPTEPHDVRMNGVLLPDGGWVRTPTARPGAS</sequence>
<dbReference type="GO" id="GO:0030272">
    <property type="term" value="F:5-formyltetrahydrofolate cyclo-ligase activity"/>
    <property type="evidence" value="ECO:0007669"/>
    <property type="project" value="UniProtKB-EC"/>
</dbReference>
<dbReference type="InterPro" id="IPR037171">
    <property type="entry name" value="NagB/RpiA_transferase-like"/>
</dbReference>
<evidence type="ECO:0000256" key="1">
    <source>
        <dbReference type="ARBA" id="ARBA00010638"/>
    </source>
</evidence>
<evidence type="ECO:0000313" key="7">
    <source>
        <dbReference type="Proteomes" id="UP000292003"/>
    </source>
</evidence>
<dbReference type="NCBIfam" id="TIGR02727">
    <property type="entry name" value="MTHFS_bact"/>
    <property type="match status" value="1"/>
</dbReference>
<dbReference type="EMBL" id="SFCC01000006">
    <property type="protein sequence ID" value="RZQ63629.1"/>
    <property type="molecule type" value="Genomic_DNA"/>
</dbReference>
<evidence type="ECO:0000313" key="6">
    <source>
        <dbReference type="EMBL" id="RZQ63629.1"/>
    </source>
</evidence>
<evidence type="ECO:0000256" key="5">
    <source>
        <dbReference type="RuleBase" id="RU361279"/>
    </source>
</evidence>
<feature type="binding site" evidence="4">
    <location>
        <begin position="3"/>
        <end position="7"/>
    </location>
    <ligand>
        <name>ATP</name>
        <dbReference type="ChEBI" id="CHEBI:30616"/>
    </ligand>
</feature>
<comment type="catalytic activity">
    <reaction evidence="5">
        <text>(6S)-5-formyl-5,6,7,8-tetrahydrofolate + ATP = (6R)-5,10-methenyltetrahydrofolate + ADP + phosphate</text>
        <dbReference type="Rhea" id="RHEA:10488"/>
        <dbReference type="ChEBI" id="CHEBI:30616"/>
        <dbReference type="ChEBI" id="CHEBI:43474"/>
        <dbReference type="ChEBI" id="CHEBI:57455"/>
        <dbReference type="ChEBI" id="CHEBI:57457"/>
        <dbReference type="ChEBI" id="CHEBI:456216"/>
        <dbReference type="EC" id="6.3.3.2"/>
    </reaction>
</comment>
<dbReference type="PIRSF" id="PIRSF006806">
    <property type="entry name" value="FTHF_cligase"/>
    <property type="match status" value="1"/>
</dbReference>
<dbReference type="PANTHER" id="PTHR23407:SF1">
    <property type="entry name" value="5-FORMYLTETRAHYDROFOLATE CYCLO-LIGASE"/>
    <property type="match status" value="1"/>
</dbReference>
<keyword evidence="2 4" id="KW-0547">Nucleotide-binding</keyword>
<dbReference type="Pfam" id="PF01812">
    <property type="entry name" value="5-FTHF_cyc-lig"/>
    <property type="match status" value="1"/>
</dbReference>
<dbReference type="AlphaFoldDB" id="A0A4Q7J8T9"/>
<dbReference type="GO" id="GO:0035999">
    <property type="term" value="P:tetrahydrofolate interconversion"/>
    <property type="evidence" value="ECO:0007669"/>
    <property type="project" value="TreeGrafter"/>
</dbReference>
<comment type="cofactor">
    <cofactor evidence="5">
        <name>Mg(2+)</name>
        <dbReference type="ChEBI" id="CHEBI:18420"/>
    </cofactor>
</comment>
<reference evidence="6 7" key="1">
    <citation type="submission" date="2019-02" db="EMBL/GenBank/DDBJ databases">
        <title>Draft genome sequence of Amycolatopsis sp. 8-3EHSu isolated from roots of Suaeda maritima.</title>
        <authorList>
            <person name="Duangmal K."/>
            <person name="Chantavorakit T."/>
        </authorList>
    </citation>
    <scope>NUCLEOTIDE SEQUENCE [LARGE SCALE GENOMIC DNA]</scope>
    <source>
        <strain evidence="6 7">8-3EHSu</strain>
    </source>
</reference>
<organism evidence="6 7">
    <name type="scientific">Amycolatopsis suaedae</name>
    <dbReference type="NCBI Taxonomy" id="2510978"/>
    <lineage>
        <taxon>Bacteria</taxon>
        <taxon>Bacillati</taxon>
        <taxon>Actinomycetota</taxon>
        <taxon>Actinomycetes</taxon>
        <taxon>Pseudonocardiales</taxon>
        <taxon>Pseudonocardiaceae</taxon>
        <taxon>Amycolatopsis</taxon>
    </lineage>
</organism>
<dbReference type="OrthoDB" id="3242798at2"/>
<accession>A0A4Q7J8T9</accession>
<dbReference type="GO" id="GO:0046872">
    <property type="term" value="F:metal ion binding"/>
    <property type="evidence" value="ECO:0007669"/>
    <property type="project" value="UniProtKB-KW"/>
</dbReference>
<dbReference type="Gene3D" id="3.40.50.10420">
    <property type="entry name" value="NagB/RpiA/CoA transferase-like"/>
    <property type="match status" value="1"/>
</dbReference>
<dbReference type="GO" id="GO:0005524">
    <property type="term" value="F:ATP binding"/>
    <property type="evidence" value="ECO:0007669"/>
    <property type="project" value="UniProtKB-KW"/>
</dbReference>
<dbReference type="InterPro" id="IPR024185">
    <property type="entry name" value="FTHF_cligase-like_sf"/>
</dbReference>
<feature type="binding site" evidence="4">
    <location>
        <begin position="131"/>
        <end position="139"/>
    </location>
    <ligand>
        <name>ATP</name>
        <dbReference type="ChEBI" id="CHEBI:30616"/>
    </ligand>
</feature>
<keyword evidence="5" id="KW-0460">Magnesium</keyword>
<keyword evidence="3 4" id="KW-0067">ATP-binding</keyword>
<keyword evidence="7" id="KW-1185">Reference proteome</keyword>
<evidence type="ECO:0000256" key="4">
    <source>
        <dbReference type="PIRSR" id="PIRSR006806-1"/>
    </source>
</evidence>
<proteinExistence type="inferred from homology"/>
<keyword evidence="5" id="KW-0479">Metal-binding</keyword>
<comment type="similarity">
    <text evidence="1 5">Belongs to the 5-formyltetrahydrofolate cyclo-ligase family.</text>
</comment>
<dbReference type="Proteomes" id="UP000292003">
    <property type="component" value="Unassembled WGS sequence"/>
</dbReference>
<dbReference type="PANTHER" id="PTHR23407">
    <property type="entry name" value="ATPASE INHIBITOR/5-FORMYLTETRAHYDROFOLATE CYCLO-LIGASE"/>
    <property type="match status" value="1"/>
</dbReference>
<dbReference type="GO" id="GO:0009396">
    <property type="term" value="P:folic acid-containing compound biosynthetic process"/>
    <property type="evidence" value="ECO:0007669"/>
    <property type="project" value="TreeGrafter"/>
</dbReference>
<feature type="binding site" evidence="4">
    <location>
        <position position="51"/>
    </location>
    <ligand>
        <name>substrate</name>
    </ligand>
</feature>
<comment type="caution">
    <text evidence="6">The sequence shown here is derived from an EMBL/GenBank/DDBJ whole genome shotgun (WGS) entry which is preliminary data.</text>
</comment>
<gene>
    <name evidence="6" type="ORF">EWH70_13245</name>
</gene>
<feature type="binding site" evidence="4">
    <location>
        <position position="46"/>
    </location>
    <ligand>
        <name>substrate</name>
    </ligand>
</feature>
<dbReference type="EC" id="6.3.3.2" evidence="5"/>